<dbReference type="InterPro" id="IPR039163">
    <property type="entry name" value="EMC7"/>
</dbReference>
<comment type="subcellular location">
    <subcellularLocation>
        <location evidence="1">Membrane</location>
        <topology evidence="1">Single-pass membrane protein</topology>
    </subcellularLocation>
</comment>
<evidence type="ECO:0000313" key="11">
    <source>
        <dbReference type="Proteomes" id="UP001445076"/>
    </source>
</evidence>
<evidence type="ECO:0000256" key="6">
    <source>
        <dbReference type="ARBA" id="ARBA00023136"/>
    </source>
</evidence>
<accession>A0AAW0XHU7</accession>
<evidence type="ECO:0000256" key="5">
    <source>
        <dbReference type="ARBA" id="ARBA00022989"/>
    </source>
</evidence>
<feature type="non-terminal residue" evidence="10">
    <location>
        <position position="1"/>
    </location>
</feature>
<evidence type="ECO:0000256" key="7">
    <source>
        <dbReference type="SAM" id="MobiDB-lite"/>
    </source>
</evidence>
<keyword evidence="5 8" id="KW-1133">Transmembrane helix</keyword>
<comment type="similarity">
    <text evidence="2">Belongs to the EMC7 family.</text>
</comment>
<evidence type="ECO:0000313" key="10">
    <source>
        <dbReference type="EMBL" id="KAK8739306.1"/>
    </source>
</evidence>
<dbReference type="EMBL" id="JARKIK010000037">
    <property type="protein sequence ID" value="KAK8739306.1"/>
    <property type="molecule type" value="Genomic_DNA"/>
</dbReference>
<feature type="transmembrane region" description="Helical" evidence="8">
    <location>
        <begin position="18"/>
        <end position="39"/>
    </location>
</feature>
<dbReference type="AlphaFoldDB" id="A0AAW0XHU7"/>
<evidence type="ECO:0000256" key="8">
    <source>
        <dbReference type="SAM" id="Phobius"/>
    </source>
</evidence>
<keyword evidence="4" id="KW-0732">Signal</keyword>
<feature type="compositionally biased region" description="Basic residues" evidence="7">
    <location>
        <begin position="238"/>
        <end position="249"/>
    </location>
</feature>
<dbReference type="PANTHER" id="PTHR13605:SF4">
    <property type="entry name" value="ER MEMBRANE PROTEIN COMPLEX SUBUNIT 7"/>
    <property type="match status" value="1"/>
</dbReference>
<dbReference type="InterPro" id="IPR019008">
    <property type="entry name" value="Beta_sandwich_EMC7"/>
</dbReference>
<evidence type="ECO:0000259" key="9">
    <source>
        <dbReference type="Pfam" id="PF09430"/>
    </source>
</evidence>
<reference evidence="10 11" key="1">
    <citation type="journal article" date="2024" name="BMC Genomics">
        <title>Genome assembly of redclaw crayfish (Cherax quadricarinatus) provides insights into its immune adaptation and hypoxia tolerance.</title>
        <authorList>
            <person name="Liu Z."/>
            <person name="Zheng J."/>
            <person name="Li H."/>
            <person name="Fang K."/>
            <person name="Wang S."/>
            <person name="He J."/>
            <person name="Zhou D."/>
            <person name="Weng S."/>
            <person name="Chi M."/>
            <person name="Gu Z."/>
            <person name="He J."/>
            <person name="Li F."/>
            <person name="Wang M."/>
        </authorList>
    </citation>
    <scope>NUCLEOTIDE SEQUENCE [LARGE SCALE GENOMIC DNA]</scope>
    <source>
        <strain evidence="10">ZL_2023a</strain>
    </source>
</reference>
<protein>
    <recommendedName>
        <fullName evidence="9">ER membrane protein complex subunit 7 beta-sandwich domain-containing protein</fullName>
    </recommendedName>
</protein>
<sequence>SCQQAHVSWSVLPGSSHVIMTGNLLIWVLLGVCAVCGVLGEGEDEVNVGVERYKIEGRVVRPDSSLVSPADWFANTKVFTNGGHFGFLREDGSFVINNVPSGSYVVQVMNPTYIYEPLRVDINSKGKIRARAVNHIQPSNVIQMPHPLRMKSVGPYRYFLQREQWRLTDTLMNPMVLMTVLPLALMMILPRLNDPETRKEMEQIQMPKMDTPELSEIMTSFFGGGSTSTQCQGNQPKTRSRPNKRKDKS</sequence>
<comment type="caution">
    <text evidence="10">The sequence shown here is derived from an EMBL/GenBank/DDBJ whole genome shotgun (WGS) entry which is preliminary data.</text>
</comment>
<evidence type="ECO:0000256" key="1">
    <source>
        <dbReference type="ARBA" id="ARBA00004167"/>
    </source>
</evidence>
<keyword evidence="3 8" id="KW-0812">Transmembrane</keyword>
<proteinExistence type="inferred from homology"/>
<dbReference type="GO" id="GO:0030246">
    <property type="term" value="F:carbohydrate binding"/>
    <property type="evidence" value="ECO:0007669"/>
    <property type="project" value="InterPro"/>
</dbReference>
<feature type="domain" description="ER membrane protein complex subunit 7 beta-sandwich" evidence="9">
    <location>
        <begin position="69"/>
        <end position="178"/>
    </location>
</feature>
<keyword evidence="11" id="KW-1185">Reference proteome</keyword>
<keyword evidence="6 8" id="KW-0472">Membrane</keyword>
<dbReference type="Proteomes" id="UP001445076">
    <property type="component" value="Unassembled WGS sequence"/>
</dbReference>
<dbReference type="SUPFAM" id="SSF49452">
    <property type="entry name" value="Starch-binding domain-like"/>
    <property type="match status" value="1"/>
</dbReference>
<dbReference type="Pfam" id="PF09430">
    <property type="entry name" value="EMC7_beta-sandw"/>
    <property type="match status" value="1"/>
</dbReference>
<name>A0AAW0XHU7_CHEQU</name>
<evidence type="ECO:0000256" key="2">
    <source>
        <dbReference type="ARBA" id="ARBA00008880"/>
    </source>
</evidence>
<dbReference type="PANTHER" id="PTHR13605">
    <property type="entry name" value="ER MEMBRANE PROTEIN COMPLEX SUBUNIT 7"/>
    <property type="match status" value="1"/>
</dbReference>
<feature type="region of interest" description="Disordered" evidence="7">
    <location>
        <begin position="218"/>
        <end position="249"/>
    </location>
</feature>
<evidence type="ECO:0000256" key="4">
    <source>
        <dbReference type="ARBA" id="ARBA00022729"/>
    </source>
</evidence>
<dbReference type="GO" id="GO:0072546">
    <property type="term" value="C:EMC complex"/>
    <property type="evidence" value="ECO:0007669"/>
    <property type="project" value="TreeGrafter"/>
</dbReference>
<feature type="compositionally biased region" description="Polar residues" evidence="7">
    <location>
        <begin position="227"/>
        <end position="237"/>
    </location>
</feature>
<dbReference type="InterPro" id="IPR013784">
    <property type="entry name" value="Carb-bd-like_fold"/>
</dbReference>
<organism evidence="10 11">
    <name type="scientific">Cherax quadricarinatus</name>
    <name type="common">Australian red claw crayfish</name>
    <dbReference type="NCBI Taxonomy" id="27406"/>
    <lineage>
        <taxon>Eukaryota</taxon>
        <taxon>Metazoa</taxon>
        <taxon>Ecdysozoa</taxon>
        <taxon>Arthropoda</taxon>
        <taxon>Crustacea</taxon>
        <taxon>Multicrustacea</taxon>
        <taxon>Malacostraca</taxon>
        <taxon>Eumalacostraca</taxon>
        <taxon>Eucarida</taxon>
        <taxon>Decapoda</taxon>
        <taxon>Pleocyemata</taxon>
        <taxon>Astacidea</taxon>
        <taxon>Parastacoidea</taxon>
        <taxon>Parastacidae</taxon>
        <taxon>Cherax</taxon>
    </lineage>
</organism>
<gene>
    <name evidence="10" type="ORF">OTU49_003561</name>
</gene>
<evidence type="ECO:0000256" key="3">
    <source>
        <dbReference type="ARBA" id="ARBA00022692"/>
    </source>
</evidence>